<evidence type="ECO:0000256" key="1">
    <source>
        <dbReference type="ARBA" id="ARBA00022694"/>
    </source>
</evidence>
<dbReference type="GO" id="GO:0004526">
    <property type="term" value="F:ribonuclease P activity"/>
    <property type="evidence" value="ECO:0007669"/>
    <property type="project" value="UniProtKB-UniRule"/>
</dbReference>
<name>A0A7G9Z2G8_9EURY</name>
<keyword evidence="2" id="KW-0963">Cytoplasm</keyword>
<dbReference type="GO" id="GO:0033204">
    <property type="term" value="F:ribonuclease P RNA binding"/>
    <property type="evidence" value="ECO:0007669"/>
    <property type="project" value="InterPro"/>
</dbReference>
<dbReference type="InterPro" id="IPR016819">
    <property type="entry name" value="RNase_P/MRP_POP5"/>
</dbReference>
<dbReference type="EC" id="3.1.26.5" evidence="2"/>
<dbReference type="GO" id="GO:0030681">
    <property type="term" value="C:multimeric ribonuclease P complex"/>
    <property type="evidence" value="ECO:0007669"/>
    <property type="project" value="TreeGrafter"/>
</dbReference>
<dbReference type="PIRSF" id="PIRSF023803">
    <property type="entry name" value="Ribonuclease_P_prd"/>
    <property type="match status" value="1"/>
</dbReference>
<protein>
    <recommendedName>
        <fullName evidence="2">Ribonuclease P protein component 2</fullName>
        <shortName evidence="2">RNase P component 2</shortName>
        <ecNumber evidence="2">3.1.26.5</ecNumber>
    </recommendedName>
    <alternativeName>
        <fullName evidence="2">Pop5</fullName>
    </alternativeName>
</protein>
<gene>
    <name evidence="2 3" type="primary">rnp2</name>
    <name evidence="3" type="ORF">NCOPHCNO_00003</name>
</gene>
<dbReference type="AlphaFoldDB" id="A0A7G9Z2G8"/>
<comment type="catalytic activity">
    <reaction evidence="2">
        <text>Endonucleolytic cleavage of RNA, removing 5'-extranucleotides from tRNA precursor.</text>
        <dbReference type="EC" id="3.1.26.5"/>
    </reaction>
</comment>
<comment type="function">
    <text evidence="2">Part of ribonuclease P, a protein complex that generates mature tRNA molecules by cleaving their 5'-ends.</text>
</comment>
<proteinExistence type="inferred from homology"/>
<accession>A0A7G9Z2G8</accession>
<dbReference type="InterPro" id="IPR002759">
    <property type="entry name" value="Pop5/Rpp14/Rnp2-like"/>
</dbReference>
<evidence type="ECO:0000256" key="2">
    <source>
        <dbReference type="HAMAP-Rule" id="MF_00755"/>
    </source>
</evidence>
<dbReference type="GO" id="GO:0001682">
    <property type="term" value="P:tRNA 5'-leader removal"/>
    <property type="evidence" value="ECO:0007669"/>
    <property type="project" value="UniProtKB-UniRule"/>
</dbReference>
<sequence>MVKAGALKRRYVLFRLEGQRMDEEALKRAIYAEALKFFGEYGLSKAALKLMNYDEKKKLGILRCERSHQDIVLGFLALIGSLSGTPARLVTLKSSGTVKSLESTFLSSQDK</sequence>
<organism evidence="3">
    <name type="scientific">Candidatus Methanophaga sp. ANME-1 ERB7</name>
    <dbReference type="NCBI Taxonomy" id="2759913"/>
    <lineage>
        <taxon>Archaea</taxon>
        <taxon>Methanobacteriati</taxon>
        <taxon>Methanobacteriota</taxon>
        <taxon>Stenosarchaea group</taxon>
        <taxon>Methanomicrobia</taxon>
        <taxon>Candidatus Methanophagales</taxon>
        <taxon>Candidatus Methanophagaceae</taxon>
        <taxon>Candidatus Methanophaga</taxon>
    </lineage>
</organism>
<comment type="similarity">
    <text evidence="2">Belongs to the eukaryotic/archaeal RNase P protein component 2 family.</text>
</comment>
<keyword evidence="2" id="KW-0540">Nuclease</keyword>
<dbReference type="HAMAP" id="MF_00755">
    <property type="entry name" value="RNase_P_2"/>
    <property type="match status" value="1"/>
</dbReference>
<keyword evidence="1 2" id="KW-0819">tRNA processing</keyword>
<dbReference type="GO" id="GO:0005737">
    <property type="term" value="C:cytoplasm"/>
    <property type="evidence" value="ECO:0007669"/>
    <property type="project" value="UniProtKB-SubCell"/>
</dbReference>
<dbReference type="SUPFAM" id="SSF160350">
    <property type="entry name" value="Rnp2-like"/>
    <property type="match status" value="1"/>
</dbReference>
<keyword evidence="2 3" id="KW-0378">Hydrolase</keyword>
<dbReference type="EMBL" id="MT631580">
    <property type="protein sequence ID" value="QNO54452.1"/>
    <property type="molecule type" value="Genomic_DNA"/>
</dbReference>
<keyword evidence="2" id="KW-0255">Endonuclease</keyword>
<evidence type="ECO:0000313" key="3">
    <source>
        <dbReference type="EMBL" id="QNO54452.1"/>
    </source>
</evidence>
<reference evidence="3" key="1">
    <citation type="submission" date="2020-06" db="EMBL/GenBank/DDBJ databases">
        <title>Unique genomic features of the anaerobic methanotrophic archaea.</title>
        <authorList>
            <person name="Chadwick G.L."/>
            <person name="Skennerton C.T."/>
            <person name="Laso-Perez R."/>
            <person name="Leu A.O."/>
            <person name="Speth D.R."/>
            <person name="Yu H."/>
            <person name="Morgan-Lang C."/>
            <person name="Hatzenpichler R."/>
            <person name="Goudeau D."/>
            <person name="Malmstrom R."/>
            <person name="Brazelton W.J."/>
            <person name="Woyke T."/>
            <person name="Hallam S.J."/>
            <person name="Tyson G.W."/>
            <person name="Wegener G."/>
            <person name="Boetius A."/>
            <person name="Orphan V."/>
        </authorList>
    </citation>
    <scope>NUCLEOTIDE SEQUENCE</scope>
</reference>
<comment type="subunit">
    <text evidence="2">Consists of a catalytic RNA component and at least 4-5 protein subunits.</text>
</comment>
<dbReference type="Gene3D" id="3.30.70.3250">
    <property type="entry name" value="Ribonuclease P, Pop5 subunit"/>
    <property type="match status" value="1"/>
</dbReference>
<comment type="subcellular location">
    <subcellularLocation>
        <location evidence="2">Cytoplasm</location>
    </subcellularLocation>
</comment>
<dbReference type="InterPro" id="IPR038085">
    <property type="entry name" value="Rnp2-like_sf"/>
</dbReference>
<dbReference type="Pfam" id="PF01900">
    <property type="entry name" value="RNase_P_Rpp14"/>
    <property type="match status" value="1"/>
</dbReference>
<dbReference type="PANTHER" id="PTHR15441:SF2">
    <property type="entry name" value="RIBONUCLEASE P_MRP PROTEIN SUBUNIT POP5"/>
    <property type="match status" value="1"/>
</dbReference>
<dbReference type="PANTHER" id="PTHR15441">
    <property type="entry name" value="RIBONUCLEASE P PROTEIN SUBUNIT P14"/>
    <property type="match status" value="1"/>
</dbReference>